<feature type="region of interest" description="Disordered" evidence="1">
    <location>
        <begin position="297"/>
        <end position="342"/>
    </location>
</feature>
<sequence length="673" mass="75501">MSYRFRPVRVSPPMEKLPPGTSFSERVHVVQRRIQKAERDERVEIARCLTPAKTYLGGFTQPKELMLSKFWPGGVATKHRKHYEPPLESAYFPHTVLLLQSSASLLGERGRTPSPDFRISSCNANVALSVLARINSLKDNQTRSTMRAMLLNQISSAYARTGQSVRWWKHGEDPASIRRTALAGDPMPTVSEIDEADHPLRVEASNRNSRQDTTAASSPSSIASTSHLPSTRNDAEPASTKHDREAARELARILAQSQSSTSAMLNHLLPSRDEWEAEEEDIRRGVRLTENDIIELKKSAGMSPDDHPLTEASRDNVDVDEPDPDDPNAAAVDRLEPSPSKRQLNDKLGAMLEHSPCYRPVLAVTFPSRPIAMTVARLATANITNAGLEAYFAAIETFGRKSKTSFPLRMSSLHIQRMLNLSLETAKRLHGYHGGLIGARMRATDRGWGSMQDRAQLADPRPPEAQRVVVRVGTWHPRADEIAEWMRIEAARWELEHVEVRFVDARGYELDEHKQRLPGQLSREQLLQEQRSGQDEEQDEIRAEEDVDEEDEDQEQKDEDAQVNEVEVEVEDEDHADSEALGGRVKIARPAIEPSFTAPHVLPPHLDLEKGADEEVRRIMAANGFDIAADPQKTFRGSTKAVLKAIAKHLTTEELRRAAARVVAQVPRTRHWQ</sequence>
<evidence type="ECO:0000256" key="1">
    <source>
        <dbReference type="SAM" id="MobiDB-lite"/>
    </source>
</evidence>
<proteinExistence type="predicted"/>
<evidence type="ECO:0000313" key="2">
    <source>
        <dbReference type="EMBL" id="KZW03148.1"/>
    </source>
</evidence>
<dbReference type="InParanoid" id="A0A165Q6D8"/>
<name>A0A165Q6D8_EXIGL</name>
<feature type="region of interest" description="Disordered" evidence="1">
    <location>
        <begin position="527"/>
        <end position="577"/>
    </location>
</feature>
<feature type="compositionally biased region" description="Basic and acidic residues" evidence="1">
    <location>
        <begin position="233"/>
        <end position="246"/>
    </location>
</feature>
<feature type="compositionally biased region" description="Acidic residues" evidence="1">
    <location>
        <begin position="535"/>
        <end position="576"/>
    </location>
</feature>
<accession>A0A165Q6D8</accession>
<feature type="region of interest" description="Disordered" evidence="1">
    <location>
        <begin position="179"/>
        <end position="246"/>
    </location>
</feature>
<dbReference type="Proteomes" id="UP000077266">
    <property type="component" value="Unassembled WGS sequence"/>
</dbReference>
<evidence type="ECO:0000313" key="3">
    <source>
        <dbReference type="Proteomes" id="UP000077266"/>
    </source>
</evidence>
<protein>
    <submittedName>
        <fullName evidence="2">Uncharacterized protein</fullName>
    </submittedName>
</protein>
<dbReference type="OrthoDB" id="3258969at2759"/>
<organism evidence="2 3">
    <name type="scientific">Exidia glandulosa HHB12029</name>
    <dbReference type="NCBI Taxonomy" id="1314781"/>
    <lineage>
        <taxon>Eukaryota</taxon>
        <taxon>Fungi</taxon>
        <taxon>Dikarya</taxon>
        <taxon>Basidiomycota</taxon>
        <taxon>Agaricomycotina</taxon>
        <taxon>Agaricomycetes</taxon>
        <taxon>Auriculariales</taxon>
        <taxon>Exidiaceae</taxon>
        <taxon>Exidia</taxon>
    </lineage>
</organism>
<gene>
    <name evidence="2" type="ORF">EXIGLDRAFT_759035</name>
</gene>
<reference evidence="2 3" key="1">
    <citation type="journal article" date="2016" name="Mol. Biol. Evol.">
        <title>Comparative Genomics of Early-Diverging Mushroom-Forming Fungi Provides Insights into the Origins of Lignocellulose Decay Capabilities.</title>
        <authorList>
            <person name="Nagy L.G."/>
            <person name="Riley R."/>
            <person name="Tritt A."/>
            <person name="Adam C."/>
            <person name="Daum C."/>
            <person name="Floudas D."/>
            <person name="Sun H."/>
            <person name="Yadav J.S."/>
            <person name="Pangilinan J."/>
            <person name="Larsson K.H."/>
            <person name="Matsuura K."/>
            <person name="Barry K."/>
            <person name="Labutti K."/>
            <person name="Kuo R."/>
            <person name="Ohm R.A."/>
            <person name="Bhattacharya S.S."/>
            <person name="Shirouzu T."/>
            <person name="Yoshinaga Y."/>
            <person name="Martin F.M."/>
            <person name="Grigoriev I.V."/>
            <person name="Hibbett D.S."/>
        </authorList>
    </citation>
    <scope>NUCLEOTIDE SEQUENCE [LARGE SCALE GENOMIC DNA]</scope>
    <source>
        <strain evidence="2 3">HHB12029</strain>
    </source>
</reference>
<feature type="compositionally biased region" description="Basic and acidic residues" evidence="1">
    <location>
        <begin position="297"/>
        <end position="317"/>
    </location>
</feature>
<keyword evidence="3" id="KW-1185">Reference proteome</keyword>
<dbReference type="AlphaFoldDB" id="A0A165Q6D8"/>
<feature type="compositionally biased region" description="Low complexity" evidence="1">
    <location>
        <begin position="213"/>
        <end position="226"/>
    </location>
</feature>
<dbReference type="EMBL" id="KV425884">
    <property type="protein sequence ID" value="KZW03148.1"/>
    <property type="molecule type" value="Genomic_DNA"/>
</dbReference>